<organism evidence="2 3">
    <name type="scientific">Scophthalmus maximus</name>
    <name type="common">Turbot</name>
    <name type="synonym">Psetta maxima</name>
    <dbReference type="NCBI Taxonomy" id="52904"/>
    <lineage>
        <taxon>Eukaryota</taxon>
        <taxon>Metazoa</taxon>
        <taxon>Chordata</taxon>
        <taxon>Craniata</taxon>
        <taxon>Vertebrata</taxon>
        <taxon>Euteleostomi</taxon>
        <taxon>Actinopterygii</taxon>
        <taxon>Neopterygii</taxon>
        <taxon>Teleostei</taxon>
        <taxon>Neoteleostei</taxon>
        <taxon>Acanthomorphata</taxon>
        <taxon>Carangaria</taxon>
        <taxon>Pleuronectiformes</taxon>
        <taxon>Pleuronectoidei</taxon>
        <taxon>Scophthalmidae</taxon>
        <taxon>Scophthalmus</taxon>
    </lineage>
</organism>
<dbReference type="InterPro" id="IPR040235">
    <property type="entry name" value="Nicolin-1"/>
</dbReference>
<feature type="region of interest" description="Disordered" evidence="1">
    <location>
        <begin position="78"/>
        <end position="112"/>
    </location>
</feature>
<feature type="compositionally biased region" description="Acidic residues" evidence="1">
    <location>
        <begin position="101"/>
        <end position="111"/>
    </location>
</feature>
<proteinExistence type="predicted"/>
<accession>A0A6A4SKP0</accession>
<feature type="compositionally biased region" description="Basic and acidic residues" evidence="1">
    <location>
        <begin position="79"/>
        <end position="100"/>
    </location>
</feature>
<reference evidence="2 3" key="1">
    <citation type="submission" date="2019-06" db="EMBL/GenBank/DDBJ databases">
        <title>Draft genomes of female and male turbot (Scophthalmus maximus).</title>
        <authorList>
            <person name="Xu H."/>
            <person name="Xu X.-W."/>
            <person name="Shao C."/>
            <person name="Chen S."/>
        </authorList>
    </citation>
    <scope>NUCLEOTIDE SEQUENCE [LARGE SCALE GENOMIC DNA]</scope>
    <source>
        <strain evidence="2">Ysfricsl-2016a</strain>
        <tissue evidence="2">Blood</tissue>
    </source>
</reference>
<dbReference type="PANTHER" id="PTHR31239:SF2">
    <property type="entry name" value="NICOLIN-1"/>
    <property type="match status" value="1"/>
</dbReference>
<gene>
    <name evidence="2" type="ORF">F2P81_012441</name>
</gene>
<protein>
    <recommendedName>
        <fullName evidence="4">Nicolin-1-like</fullName>
    </recommendedName>
</protein>
<dbReference type="EMBL" id="VEVO01000011">
    <property type="protein sequence ID" value="KAF0034683.1"/>
    <property type="molecule type" value="Genomic_DNA"/>
</dbReference>
<evidence type="ECO:0008006" key="4">
    <source>
        <dbReference type="Google" id="ProtNLM"/>
    </source>
</evidence>
<evidence type="ECO:0000313" key="2">
    <source>
        <dbReference type="EMBL" id="KAF0034683.1"/>
    </source>
</evidence>
<evidence type="ECO:0000313" key="3">
    <source>
        <dbReference type="Proteomes" id="UP000438429"/>
    </source>
</evidence>
<evidence type="ECO:0000256" key="1">
    <source>
        <dbReference type="SAM" id="MobiDB-lite"/>
    </source>
</evidence>
<dbReference type="GO" id="GO:0005654">
    <property type="term" value="C:nucleoplasm"/>
    <property type="evidence" value="ECO:0007669"/>
    <property type="project" value="TreeGrafter"/>
</dbReference>
<name>A0A6A4SKP0_SCOMX</name>
<dbReference type="Proteomes" id="UP000438429">
    <property type="component" value="Unassembled WGS sequence"/>
</dbReference>
<comment type="caution">
    <text evidence="2">The sequence shown here is derived from an EMBL/GenBank/DDBJ whole genome shotgun (WGS) entry which is preliminary data.</text>
</comment>
<dbReference type="AlphaFoldDB" id="A0A6A4SKP0"/>
<sequence length="354" mass="39808">MQICGIDRLWENNTVTLSIDENKHFLVVGNNDLIKSQYARDTRNNTRPVNGEHVNLSVKCDRVKQVCLGCYRGGNRQMTTDRGHEDEATEEEWRRGKEVENWSDGDTEEEGGQCQVSSSLLSMKTRRETVILKYMKMSACTDDVKAVTCTVKPPVYLHIGETKPDAAHSGICVVDVTLPFGKPASIEEITFKNYYTASVTVRLLRRGPGQEAPAKWCTALRDLPLMDNPHTERGSQDYCTIHRTQMKAEPDHVVSVRLILRQPSSAWLTFSIGDVKIFPRAEPDPEKEVSDWLSDLTLVDQHSDLEGLPDPQTVSSSIQQMWALTEVMQTNQTSASIGRFDVDGCYDINLLSLT</sequence>
<dbReference type="PANTHER" id="PTHR31239">
    <property type="entry name" value="NICOLIN 1"/>
    <property type="match status" value="1"/>
</dbReference>